<dbReference type="PANTHER" id="PTHR32315:SF3">
    <property type="entry name" value="ADENINE PHOSPHORIBOSYLTRANSFERASE"/>
    <property type="match status" value="1"/>
</dbReference>
<dbReference type="GO" id="GO:0006166">
    <property type="term" value="P:purine ribonucleoside salvage"/>
    <property type="evidence" value="ECO:0007669"/>
    <property type="project" value="UniProtKB-KW"/>
</dbReference>
<evidence type="ECO:0000256" key="9">
    <source>
        <dbReference type="ARBA" id="ARBA00022726"/>
    </source>
</evidence>
<accession>A0ABD5U6V2</accession>
<dbReference type="InterPro" id="IPR050054">
    <property type="entry name" value="UPRTase/APRTase"/>
</dbReference>
<keyword evidence="7 11" id="KW-0328">Glycosyltransferase</keyword>
<name>A0ABD5U6V2_9EURY</name>
<dbReference type="SUPFAM" id="SSF53271">
    <property type="entry name" value="PRTase-like"/>
    <property type="match status" value="1"/>
</dbReference>
<dbReference type="RefSeq" id="WP_379698929.1">
    <property type="nucleotide sequence ID" value="NZ_JBHSXH010000015.1"/>
</dbReference>
<evidence type="ECO:0000313" key="11">
    <source>
        <dbReference type="EMBL" id="MFC6826825.1"/>
    </source>
</evidence>
<dbReference type="EMBL" id="JBHSXH010000015">
    <property type="protein sequence ID" value="MFC6826825.1"/>
    <property type="molecule type" value="Genomic_DNA"/>
</dbReference>
<evidence type="ECO:0000256" key="7">
    <source>
        <dbReference type="ARBA" id="ARBA00022676"/>
    </source>
</evidence>
<dbReference type="GO" id="GO:0003999">
    <property type="term" value="F:adenine phosphoribosyltransferase activity"/>
    <property type="evidence" value="ECO:0007669"/>
    <property type="project" value="UniProtKB-EC"/>
</dbReference>
<protein>
    <recommendedName>
        <fullName evidence="5">adenine phosphoribosyltransferase</fullName>
        <ecNumber evidence="5">2.4.2.7</ecNumber>
    </recommendedName>
</protein>
<evidence type="ECO:0000256" key="8">
    <source>
        <dbReference type="ARBA" id="ARBA00022679"/>
    </source>
</evidence>
<sequence length="172" mass="18690">MDYEEYFEQMGTDTAGRYDISPLFGDADTFAALRTDLCAGVDSEPTVVVGIDALGFVLGSAVATEMSVGFVPVRQGGKLPYPDDELLRRDITDYSEDAKSLELHPDELDVDDRALVVDDWIETGTQMRAATDLVESAGASVVAVAAIRAHRNEGTKPLFERYDVHALRTGAE</sequence>
<gene>
    <name evidence="11" type="ORF">ACFQEV_17765</name>
</gene>
<comment type="pathway">
    <text evidence="3">Purine metabolism; AMP biosynthesis via salvage pathway; AMP from adenine: step 1/1.</text>
</comment>
<proteinExistence type="inferred from homology"/>
<evidence type="ECO:0000256" key="4">
    <source>
        <dbReference type="ARBA" id="ARBA00008391"/>
    </source>
</evidence>
<dbReference type="Pfam" id="PF00156">
    <property type="entry name" value="Pribosyltran"/>
    <property type="match status" value="1"/>
</dbReference>
<dbReference type="AlphaFoldDB" id="A0ABD5U6V2"/>
<evidence type="ECO:0000256" key="1">
    <source>
        <dbReference type="ARBA" id="ARBA00000868"/>
    </source>
</evidence>
<keyword evidence="12" id="KW-1185">Reference proteome</keyword>
<comment type="catalytic activity">
    <reaction evidence="1">
        <text>AMP + diphosphate = 5-phospho-alpha-D-ribose 1-diphosphate + adenine</text>
        <dbReference type="Rhea" id="RHEA:16609"/>
        <dbReference type="ChEBI" id="CHEBI:16708"/>
        <dbReference type="ChEBI" id="CHEBI:33019"/>
        <dbReference type="ChEBI" id="CHEBI:58017"/>
        <dbReference type="ChEBI" id="CHEBI:456215"/>
        <dbReference type="EC" id="2.4.2.7"/>
    </reaction>
</comment>
<dbReference type="CDD" id="cd06223">
    <property type="entry name" value="PRTases_typeI"/>
    <property type="match status" value="1"/>
</dbReference>
<evidence type="ECO:0000259" key="10">
    <source>
        <dbReference type="Pfam" id="PF00156"/>
    </source>
</evidence>
<reference evidence="11 12" key="1">
    <citation type="journal article" date="2019" name="Int. J. Syst. Evol. Microbiol.">
        <title>The Global Catalogue of Microorganisms (GCM) 10K type strain sequencing project: providing services to taxonomists for standard genome sequencing and annotation.</title>
        <authorList>
            <consortium name="The Broad Institute Genomics Platform"/>
            <consortium name="The Broad Institute Genome Sequencing Center for Infectious Disease"/>
            <person name="Wu L."/>
            <person name="Ma J."/>
        </authorList>
    </citation>
    <scope>NUCLEOTIDE SEQUENCE [LARGE SCALE GENOMIC DNA]</scope>
    <source>
        <strain evidence="11 12">YIM 94188</strain>
    </source>
</reference>
<feature type="domain" description="Phosphoribosyltransferase" evidence="10">
    <location>
        <begin position="42"/>
        <end position="156"/>
    </location>
</feature>
<evidence type="ECO:0000313" key="12">
    <source>
        <dbReference type="Proteomes" id="UP001596408"/>
    </source>
</evidence>
<comment type="subcellular location">
    <subcellularLocation>
        <location evidence="2">Cytoplasm</location>
    </subcellularLocation>
</comment>
<dbReference type="InterPro" id="IPR029057">
    <property type="entry name" value="PRTase-like"/>
</dbReference>
<evidence type="ECO:0000256" key="6">
    <source>
        <dbReference type="ARBA" id="ARBA00022490"/>
    </source>
</evidence>
<evidence type="ECO:0000256" key="2">
    <source>
        <dbReference type="ARBA" id="ARBA00004496"/>
    </source>
</evidence>
<dbReference type="Gene3D" id="3.40.50.2020">
    <property type="match status" value="1"/>
</dbReference>
<dbReference type="EC" id="2.4.2.7" evidence="5"/>
<dbReference type="GO" id="GO:0005737">
    <property type="term" value="C:cytoplasm"/>
    <property type="evidence" value="ECO:0007669"/>
    <property type="project" value="UniProtKB-SubCell"/>
</dbReference>
<comment type="similarity">
    <text evidence="4">Belongs to the purine/pyrimidine phosphoribosyltransferase family.</text>
</comment>
<keyword evidence="6" id="KW-0963">Cytoplasm</keyword>
<evidence type="ECO:0000256" key="5">
    <source>
        <dbReference type="ARBA" id="ARBA00011893"/>
    </source>
</evidence>
<dbReference type="InterPro" id="IPR000836">
    <property type="entry name" value="PRTase_dom"/>
</dbReference>
<evidence type="ECO:0000256" key="3">
    <source>
        <dbReference type="ARBA" id="ARBA00004659"/>
    </source>
</evidence>
<dbReference type="Proteomes" id="UP001596408">
    <property type="component" value="Unassembled WGS sequence"/>
</dbReference>
<organism evidence="11 12">
    <name type="scientific">Halopelagius fulvigenes</name>
    <dbReference type="NCBI Taxonomy" id="1198324"/>
    <lineage>
        <taxon>Archaea</taxon>
        <taxon>Methanobacteriati</taxon>
        <taxon>Methanobacteriota</taxon>
        <taxon>Stenosarchaea group</taxon>
        <taxon>Halobacteria</taxon>
        <taxon>Halobacteriales</taxon>
        <taxon>Haloferacaceae</taxon>
    </lineage>
</organism>
<keyword evidence="9" id="KW-0660">Purine salvage</keyword>
<dbReference type="PANTHER" id="PTHR32315">
    <property type="entry name" value="ADENINE PHOSPHORIBOSYLTRANSFERASE"/>
    <property type="match status" value="1"/>
</dbReference>
<comment type="caution">
    <text evidence="11">The sequence shown here is derived from an EMBL/GenBank/DDBJ whole genome shotgun (WGS) entry which is preliminary data.</text>
</comment>
<keyword evidence="8" id="KW-0808">Transferase</keyword>